<gene>
    <name evidence="3" type="ORF">Q7514_18775</name>
</gene>
<organism evidence="3 4">
    <name type="scientific">Rhodococcus artemisiae</name>
    <dbReference type="NCBI Taxonomy" id="714159"/>
    <lineage>
        <taxon>Bacteria</taxon>
        <taxon>Bacillati</taxon>
        <taxon>Actinomycetota</taxon>
        <taxon>Actinomycetes</taxon>
        <taxon>Mycobacteriales</taxon>
        <taxon>Nocardiaceae</taxon>
        <taxon>Rhodococcus</taxon>
    </lineage>
</organism>
<evidence type="ECO:0000256" key="1">
    <source>
        <dbReference type="SAM" id="MobiDB-lite"/>
    </source>
</evidence>
<evidence type="ECO:0000313" key="4">
    <source>
        <dbReference type="Proteomes" id="UP001336020"/>
    </source>
</evidence>
<dbReference type="Proteomes" id="UP001336020">
    <property type="component" value="Unassembled WGS sequence"/>
</dbReference>
<name>A0ABU7LDD5_9NOCA</name>
<evidence type="ECO:0000259" key="2">
    <source>
        <dbReference type="SMART" id="SM00834"/>
    </source>
</evidence>
<dbReference type="SMART" id="SM00834">
    <property type="entry name" value="CxxC_CXXC_SSSS"/>
    <property type="match status" value="1"/>
</dbReference>
<dbReference type="InterPro" id="IPR013429">
    <property type="entry name" value="Regulatory_FmdB_Zinc_ribbon"/>
</dbReference>
<protein>
    <submittedName>
        <fullName evidence="3">Zinc ribbon domain-containing protein</fullName>
    </submittedName>
</protein>
<reference evidence="3 4" key="1">
    <citation type="submission" date="2023-07" db="EMBL/GenBank/DDBJ databases">
        <authorList>
            <person name="Girao M."/>
            <person name="Carvalho M.F."/>
        </authorList>
    </citation>
    <scope>NUCLEOTIDE SEQUENCE [LARGE SCALE GENOMIC DNA]</scope>
    <source>
        <strain evidence="3 4">YIM65754</strain>
    </source>
</reference>
<comment type="caution">
    <text evidence="3">The sequence shown here is derived from an EMBL/GenBank/DDBJ whole genome shotgun (WGS) entry which is preliminary data.</text>
</comment>
<proteinExistence type="predicted"/>
<dbReference type="EMBL" id="JAUTXY010000009">
    <property type="protein sequence ID" value="MEE2059565.1"/>
    <property type="molecule type" value="Genomic_DNA"/>
</dbReference>
<sequence length="96" mass="10054">MPLYDFRCAECGLFDASMPMSEVGPSTACPSCGQHAPRAITAPRLGRGASTAMRVHDATARTASDPGVVSGALPGGPRRSSRPVSTDPRHRLLPRP</sequence>
<dbReference type="NCBIfam" id="TIGR02605">
    <property type="entry name" value="CxxC_CxxC_SSSS"/>
    <property type="match status" value="1"/>
</dbReference>
<evidence type="ECO:0000313" key="3">
    <source>
        <dbReference type="EMBL" id="MEE2059565.1"/>
    </source>
</evidence>
<accession>A0ABU7LDD5</accession>
<feature type="region of interest" description="Disordered" evidence="1">
    <location>
        <begin position="58"/>
        <end position="96"/>
    </location>
</feature>
<dbReference type="Pfam" id="PF09723">
    <property type="entry name" value="Zn_ribbon_8"/>
    <property type="match status" value="1"/>
</dbReference>
<keyword evidence="4" id="KW-1185">Reference proteome</keyword>
<feature type="domain" description="Putative regulatory protein FmdB zinc ribbon" evidence="2">
    <location>
        <begin position="1"/>
        <end position="41"/>
    </location>
</feature>